<evidence type="ECO:0000313" key="3">
    <source>
        <dbReference type="EMBL" id="SFP67451.1"/>
    </source>
</evidence>
<keyword evidence="2" id="KW-0472">Membrane</keyword>
<keyword evidence="4" id="KW-1185">Reference proteome</keyword>
<evidence type="ECO:0000256" key="1">
    <source>
        <dbReference type="SAM" id="MobiDB-lite"/>
    </source>
</evidence>
<dbReference type="RefSeq" id="WP_092529762.1">
    <property type="nucleotide sequence ID" value="NZ_FOWW01000003.1"/>
</dbReference>
<dbReference type="Proteomes" id="UP000198727">
    <property type="component" value="Unassembled WGS sequence"/>
</dbReference>
<dbReference type="STRING" id="587909.SAMN05421810_10362"/>
<protein>
    <recommendedName>
        <fullName evidence="5">Polysaccharide biosynthesis protein</fullName>
    </recommendedName>
</protein>
<name>A0A1I5S9R5_9PSEU</name>
<accession>A0A1I5S9R5</accession>
<sequence length="219" mass="22580">MNRHGLRCWDGRRDRGAGRGDGQGEVAAPGVGWAVGTVGIAIAAGSLLGYALTVAVGRLLSPAEFAVFLTFWGVLFGLGSTLSPLEQEASRLAAVARERGTAADRTVLRTLAAGAGVVAVAAAVTLLPAVRERLFPGYPALAVVVLGAAVAFAAQFVVRGLLVGPHEVGRVRVAGRARGRGATRAGRRGRAGRAHRDAPAGAHRRRRLVRLAGIHPGNE</sequence>
<evidence type="ECO:0008006" key="5">
    <source>
        <dbReference type="Google" id="ProtNLM"/>
    </source>
</evidence>
<gene>
    <name evidence="3" type="ORF">SAMN05421810_10362</name>
</gene>
<keyword evidence="2" id="KW-0812">Transmembrane</keyword>
<feature type="transmembrane region" description="Helical" evidence="2">
    <location>
        <begin position="106"/>
        <end position="128"/>
    </location>
</feature>
<organism evidence="3 4">
    <name type="scientific">Amycolatopsis arida</name>
    <dbReference type="NCBI Taxonomy" id="587909"/>
    <lineage>
        <taxon>Bacteria</taxon>
        <taxon>Bacillati</taxon>
        <taxon>Actinomycetota</taxon>
        <taxon>Actinomycetes</taxon>
        <taxon>Pseudonocardiales</taxon>
        <taxon>Pseudonocardiaceae</taxon>
        <taxon>Amycolatopsis</taxon>
    </lineage>
</organism>
<feature type="transmembrane region" description="Helical" evidence="2">
    <location>
        <begin position="65"/>
        <end position="85"/>
    </location>
</feature>
<feature type="transmembrane region" description="Helical" evidence="2">
    <location>
        <begin position="31"/>
        <end position="53"/>
    </location>
</feature>
<reference evidence="4" key="1">
    <citation type="submission" date="2016-10" db="EMBL/GenBank/DDBJ databases">
        <authorList>
            <person name="Varghese N."/>
            <person name="Submissions S."/>
        </authorList>
    </citation>
    <scope>NUCLEOTIDE SEQUENCE [LARGE SCALE GENOMIC DNA]</scope>
    <source>
        <strain evidence="4">CGMCC 4.5579</strain>
    </source>
</reference>
<keyword evidence="2" id="KW-1133">Transmembrane helix</keyword>
<feature type="compositionally biased region" description="Basic residues" evidence="1">
    <location>
        <begin position="177"/>
        <end position="193"/>
    </location>
</feature>
<proteinExistence type="predicted"/>
<feature type="transmembrane region" description="Helical" evidence="2">
    <location>
        <begin position="140"/>
        <end position="162"/>
    </location>
</feature>
<evidence type="ECO:0000313" key="4">
    <source>
        <dbReference type="Proteomes" id="UP000198727"/>
    </source>
</evidence>
<dbReference type="EMBL" id="FOWW01000003">
    <property type="protein sequence ID" value="SFP67451.1"/>
    <property type="molecule type" value="Genomic_DNA"/>
</dbReference>
<dbReference type="AlphaFoldDB" id="A0A1I5S9R5"/>
<evidence type="ECO:0000256" key="2">
    <source>
        <dbReference type="SAM" id="Phobius"/>
    </source>
</evidence>
<feature type="region of interest" description="Disordered" evidence="1">
    <location>
        <begin position="177"/>
        <end position="203"/>
    </location>
</feature>